<reference evidence="2 3" key="1">
    <citation type="submission" date="2016-01" db="EMBL/GenBank/DDBJ databases">
        <authorList>
            <person name="Mitreva M."/>
            <person name="Pepin K.H."/>
            <person name="Mihindukulasuriya K.A."/>
            <person name="Fulton R."/>
            <person name="Fronick C."/>
            <person name="O'Laughlin M."/>
            <person name="Miner T."/>
            <person name="Herter B."/>
            <person name="Rosa B.A."/>
            <person name="Cordes M."/>
            <person name="Tomlinson C."/>
            <person name="Wollam A."/>
            <person name="Palsikar V.B."/>
            <person name="Mardis E.R."/>
            <person name="Wilson R.K."/>
        </authorList>
    </citation>
    <scope>NUCLEOTIDE SEQUENCE [LARGE SCALE GENOMIC DNA]</scope>
    <source>
        <strain evidence="2 3">DNF00696</strain>
    </source>
</reference>
<organism evidence="2 3">
    <name type="scientific">Varibaculum cambriense</name>
    <dbReference type="NCBI Taxonomy" id="184870"/>
    <lineage>
        <taxon>Bacteria</taxon>
        <taxon>Bacillati</taxon>
        <taxon>Actinomycetota</taxon>
        <taxon>Actinomycetes</taxon>
        <taxon>Actinomycetales</taxon>
        <taxon>Actinomycetaceae</taxon>
        <taxon>Varibaculum</taxon>
    </lineage>
</organism>
<feature type="region of interest" description="Disordered" evidence="1">
    <location>
        <begin position="1"/>
        <end position="25"/>
    </location>
</feature>
<sequence>MLAGEPSLEIPSHAQAESADTKSLPAKQENAILRALARNSNSADKGEIEPAMAAAFKLNDLRERLKSIAAALGSGRVILPVLPHEVAPEGDCPSGQLPQIRLKGASGGLAVPIYSSLETMNEAADVGLGHELASFAGAEQVPRPLPVGARALAIAALDSPGRMLLDDTYLLPRPLLNALACADTWVPSWEHPSLLAEVSRLIRQVLPGAEWEIIPQIAGPDRLLVAVAPNLPGLATALEALQKGLNALDNLDTAADLLEVTPVPATGRN</sequence>
<evidence type="ECO:0000313" key="2">
    <source>
        <dbReference type="EMBL" id="KXB81839.1"/>
    </source>
</evidence>
<proteinExistence type="predicted"/>
<comment type="caution">
    <text evidence="2">The sequence shown here is derived from an EMBL/GenBank/DDBJ whole genome shotgun (WGS) entry which is preliminary data.</text>
</comment>
<evidence type="ECO:0008006" key="4">
    <source>
        <dbReference type="Google" id="ProtNLM"/>
    </source>
</evidence>
<dbReference type="Proteomes" id="UP000070572">
    <property type="component" value="Unassembled WGS sequence"/>
</dbReference>
<dbReference type="AlphaFoldDB" id="A0AB34X1G3"/>
<evidence type="ECO:0000256" key="1">
    <source>
        <dbReference type="SAM" id="MobiDB-lite"/>
    </source>
</evidence>
<protein>
    <recommendedName>
        <fullName evidence="4">SseB protein N-terminal domain-containing protein</fullName>
    </recommendedName>
</protein>
<dbReference type="EMBL" id="LSDN01000005">
    <property type="protein sequence ID" value="KXB81839.1"/>
    <property type="molecule type" value="Genomic_DNA"/>
</dbReference>
<evidence type="ECO:0000313" key="3">
    <source>
        <dbReference type="Proteomes" id="UP000070572"/>
    </source>
</evidence>
<accession>A0AB34X1G3</accession>
<gene>
    <name evidence="2" type="ORF">HMPREF1862_00269</name>
</gene>
<name>A0AB34X1G3_9ACTO</name>